<organism evidence="9 10">
    <name type="scientific">Deinococcus aluminii</name>
    <dbReference type="NCBI Taxonomy" id="1656885"/>
    <lineage>
        <taxon>Bacteria</taxon>
        <taxon>Thermotogati</taxon>
        <taxon>Deinococcota</taxon>
        <taxon>Deinococci</taxon>
        <taxon>Deinococcales</taxon>
        <taxon>Deinococcaceae</taxon>
        <taxon>Deinococcus</taxon>
    </lineage>
</organism>
<gene>
    <name evidence="9" type="primary">mdrP_1</name>
    <name evidence="9" type="ORF">Dalu01_01938</name>
</gene>
<evidence type="ECO:0000256" key="3">
    <source>
        <dbReference type="ARBA" id="ARBA00022475"/>
    </source>
</evidence>
<evidence type="ECO:0000256" key="5">
    <source>
        <dbReference type="ARBA" id="ARBA00022989"/>
    </source>
</evidence>
<dbReference type="InterPro" id="IPR020846">
    <property type="entry name" value="MFS_dom"/>
</dbReference>
<evidence type="ECO:0000256" key="2">
    <source>
        <dbReference type="ARBA" id="ARBA00022448"/>
    </source>
</evidence>
<comment type="caution">
    <text evidence="9">The sequence shown here is derived from an EMBL/GenBank/DDBJ whole genome shotgun (WGS) entry which is preliminary data.</text>
</comment>
<evidence type="ECO:0000259" key="8">
    <source>
        <dbReference type="PROSITE" id="PS50850"/>
    </source>
</evidence>
<dbReference type="Proteomes" id="UP001404956">
    <property type="component" value="Unassembled WGS sequence"/>
</dbReference>
<feature type="transmembrane region" description="Helical" evidence="7">
    <location>
        <begin position="208"/>
        <end position="226"/>
    </location>
</feature>
<feature type="transmembrane region" description="Helical" evidence="7">
    <location>
        <begin position="167"/>
        <end position="187"/>
    </location>
</feature>
<keyword evidence="4 7" id="KW-0812">Transmembrane</keyword>
<feature type="transmembrane region" description="Helical" evidence="7">
    <location>
        <begin position="361"/>
        <end position="380"/>
    </location>
</feature>
<feature type="transmembrane region" description="Helical" evidence="7">
    <location>
        <begin position="16"/>
        <end position="39"/>
    </location>
</feature>
<accession>A0ABP9XDS1</accession>
<dbReference type="PROSITE" id="PS50850">
    <property type="entry name" value="MFS"/>
    <property type="match status" value="1"/>
</dbReference>
<dbReference type="Pfam" id="PF07690">
    <property type="entry name" value="MFS_1"/>
    <property type="match status" value="1"/>
</dbReference>
<evidence type="ECO:0000313" key="10">
    <source>
        <dbReference type="Proteomes" id="UP001404956"/>
    </source>
</evidence>
<feature type="transmembrane region" description="Helical" evidence="7">
    <location>
        <begin position="141"/>
        <end position="161"/>
    </location>
</feature>
<dbReference type="InterPro" id="IPR036259">
    <property type="entry name" value="MFS_trans_sf"/>
</dbReference>
<keyword evidence="3" id="KW-1003">Cell membrane</keyword>
<feature type="transmembrane region" description="Helical" evidence="7">
    <location>
        <begin position="76"/>
        <end position="96"/>
    </location>
</feature>
<dbReference type="InterPro" id="IPR050171">
    <property type="entry name" value="MFS_Transporters"/>
</dbReference>
<keyword evidence="2" id="KW-0813">Transport</keyword>
<proteinExistence type="predicted"/>
<comment type="subcellular location">
    <subcellularLocation>
        <location evidence="1">Cell membrane</location>
        <topology evidence="1">Multi-pass membrane protein</topology>
    </subcellularLocation>
</comment>
<dbReference type="PANTHER" id="PTHR23517">
    <property type="entry name" value="RESISTANCE PROTEIN MDTM, PUTATIVE-RELATED-RELATED"/>
    <property type="match status" value="1"/>
</dbReference>
<evidence type="ECO:0000256" key="4">
    <source>
        <dbReference type="ARBA" id="ARBA00022692"/>
    </source>
</evidence>
<keyword evidence="6 7" id="KW-0472">Membrane</keyword>
<dbReference type="RefSeq" id="WP_345453970.1">
    <property type="nucleotide sequence ID" value="NZ_BAABRV010000004.1"/>
</dbReference>
<dbReference type="InterPro" id="IPR011701">
    <property type="entry name" value="MFS"/>
</dbReference>
<feature type="transmembrane region" description="Helical" evidence="7">
    <location>
        <begin position="46"/>
        <end position="64"/>
    </location>
</feature>
<evidence type="ECO:0000256" key="1">
    <source>
        <dbReference type="ARBA" id="ARBA00004651"/>
    </source>
</evidence>
<sequence>MTLLPELYHAYPRNFWLLWVGTLINRIGEFVVPLLGFYLTAQREMSVTQVSVILSALGVGRFFAEGFGGSLSDRYGTGFTMKLALIGGGLMLLLLAQARTFPQLFAGVLAYSLFTAMYKPAASTAVAEMTSGAQRSRAYNLVYWAINVGASIAPVLGGWLSRFSFKLLFYLDAVTMFIYSALLVLFFRLPKRAHDSVKKMSLLPRDSLLWQFCVASLLYSLTYQSYKLLALVFAQQGFTAVQYGQVLSVNGLLVILLGLPVGHHVSRASHPRWQVTGAALLGAGFLIHAVAQTFALHVLAVVVWTLGEIVAYSISKTIISELAAPAQRGTYIGLVGSMSGLATLIAPLLGGFLLARVGATPMWLVIAGLGFAAALLFLVLEGRVTQRRSETLAVGD</sequence>
<keyword evidence="10" id="KW-1185">Reference proteome</keyword>
<name>A0ABP9XDS1_9DEIO</name>
<feature type="transmembrane region" description="Helical" evidence="7">
    <location>
        <begin position="238"/>
        <end position="261"/>
    </location>
</feature>
<feature type="transmembrane region" description="Helical" evidence="7">
    <location>
        <begin position="331"/>
        <end position="355"/>
    </location>
</feature>
<protein>
    <submittedName>
        <fullName evidence="9">Na(+), Li(+), K(+)/H(+) antiporter</fullName>
    </submittedName>
</protein>
<evidence type="ECO:0000313" key="9">
    <source>
        <dbReference type="EMBL" id="GAA5533532.1"/>
    </source>
</evidence>
<reference evidence="9 10" key="1">
    <citation type="submission" date="2024-02" db="EMBL/GenBank/DDBJ databases">
        <title>Deinococcus aluminii NBRC 112889.</title>
        <authorList>
            <person name="Ichikawa N."/>
            <person name="Katano-Makiyama Y."/>
            <person name="Hidaka K."/>
        </authorList>
    </citation>
    <scope>NUCLEOTIDE SEQUENCE [LARGE SCALE GENOMIC DNA]</scope>
    <source>
        <strain evidence="9 10">NBRC 112889</strain>
    </source>
</reference>
<dbReference type="PANTHER" id="PTHR23517:SF3">
    <property type="entry name" value="INTEGRAL MEMBRANE TRANSPORT PROTEIN"/>
    <property type="match status" value="1"/>
</dbReference>
<evidence type="ECO:0000256" key="6">
    <source>
        <dbReference type="ARBA" id="ARBA00023136"/>
    </source>
</evidence>
<dbReference type="Gene3D" id="1.20.1250.20">
    <property type="entry name" value="MFS general substrate transporter like domains"/>
    <property type="match status" value="1"/>
</dbReference>
<evidence type="ECO:0000256" key="7">
    <source>
        <dbReference type="SAM" id="Phobius"/>
    </source>
</evidence>
<keyword evidence="5 7" id="KW-1133">Transmembrane helix</keyword>
<feature type="domain" description="Major facilitator superfamily (MFS) profile" evidence="8">
    <location>
        <begin position="14"/>
        <end position="385"/>
    </location>
</feature>
<dbReference type="SUPFAM" id="SSF103473">
    <property type="entry name" value="MFS general substrate transporter"/>
    <property type="match status" value="1"/>
</dbReference>
<dbReference type="EMBL" id="BAABRV010000004">
    <property type="protein sequence ID" value="GAA5533532.1"/>
    <property type="molecule type" value="Genomic_DNA"/>
</dbReference>